<reference evidence="4 5" key="1">
    <citation type="submission" date="2018-04" db="EMBL/GenBank/DDBJ databases">
        <title>Novel Campyloabacter and Helicobacter Species and Strains.</title>
        <authorList>
            <person name="Mannion A.J."/>
            <person name="Shen Z."/>
            <person name="Fox J.G."/>
        </authorList>
    </citation>
    <scope>NUCLEOTIDE SEQUENCE [LARGE SCALE GENOMIC DNA]</scope>
    <source>
        <strain evidence="4 5">MIT 12-6600</strain>
    </source>
</reference>
<feature type="domain" description="YhdP central" evidence="3">
    <location>
        <begin position="248"/>
        <end position="959"/>
    </location>
</feature>
<keyword evidence="2" id="KW-0812">Transmembrane</keyword>
<evidence type="ECO:0000313" key="4">
    <source>
        <dbReference type="EMBL" id="RDU67347.1"/>
    </source>
</evidence>
<dbReference type="Pfam" id="PF13116">
    <property type="entry name" value="YhdP"/>
    <property type="match status" value="1"/>
</dbReference>
<evidence type="ECO:0000256" key="2">
    <source>
        <dbReference type="SAM" id="Phobius"/>
    </source>
</evidence>
<dbReference type="OrthoDB" id="5332226at2"/>
<gene>
    <name evidence="4" type="ORF">CQA54_05090</name>
</gene>
<evidence type="ECO:0000313" key="5">
    <source>
        <dbReference type="Proteomes" id="UP000256514"/>
    </source>
</evidence>
<feature type="transmembrane region" description="Helical" evidence="2">
    <location>
        <begin position="21"/>
        <end position="39"/>
    </location>
</feature>
<name>A0A3D8IPZ2_9HELI</name>
<comment type="caution">
    <text evidence="4">The sequence shown here is derived from an EMBL/GenBank/DDBJ whole genome shotgun (WGS) entry which is preliminary data.</text>
</comment>
<dbReference type="InterPro" id="IPR025263">
    <property type="entry name" value="YhdP_central"/>
</dbReference>
<keyword evidence="2" id="KW-0472">Membrane</keyword>
<accession>A0A3D8IPZ2</accession>
<dbReference type="RefSeq" id="WP_115571064.1">
    <property type="nucleotide sequence ID" value="NZ_NXLT01000003.1"/>
</dbReference>
<evidence type="ECO:0000256" key="1">
    <source>
        <dbReference type="SAM" id="MobiDB-lite"/>
    </source>
</evidence>
<dbReference type="EMBL" id="NXLT01000003">
    <property type="protein sequence ID" value="RDU67347.1"/>
    <property type="molecule type" value="Genomic_DNA"/>
</dbReference>
<feature type="region of interest" description="Disordered" evidence="1">
    <location>
        <begin position="530"/>
        <end position="550"/>
    </location>
</feature>
<proteinExistence type="predicted"/>
<protein>
    <recommendedName>
        <fullName evidence="3">YhdP central domain-containing protein</fullName>
    </recommendedName>
</protein>
<keyword evidence="5" id="KW-1185">Reference proteome</keyword>
<organism evidence="4 5">
    <name type="scientific">Helicobacter equorum</name>
    <dbReference type="NCBI Taxonomy" id="361872"/>
    <lineage>
        <taxon>Bacteria</taxon>
        <taxon>Pseudomonadati</taxon>
        <taxon>Campylobacterota</taxon>
        <taxon>Epsilonproteobacteria</taxon>
        <taxon>Campylobacterales</taxon>
        <taxon>Helicobacteraceae</taxon>
        <taxon>Helicobacter</taxon>
    </lineage>
</organism>
<dbReference type="Proteomes" id="UP000256514">
    <property type="component" value="Unassembled WGS sequence"/>
</dbReference>
<dbReference type="AlphaFoldDB" id="A0A3D8IPZ2"/>
<sequence length="993" mass="111290">MNQQHTPKHKPNTKYKTLVSLFVFCGTIIVLCFLGYKVLNEGIYKQELSFGFVKIEGLYLKLENKFIVDIKKVDLSQSTLFSSETSNDTKQENLKDSIDSAMNWVQNIFWILSYFETLNIHKIIFPDNTERAILYDGSHYLITTPHFSAILNTTQSSKDINLEIQSLIIPELFLEATGYMQYHIGSKTLDISTLQISHTKTLNQANNEIASIYITGNTDFQNATLTINSSTWDQVQFLKPYIALLDNKTLESWLFKQIQFESIQLKNLTLKLSFHKYFVQNLLADMYGSIHLHKPTISIAPNTTPIIASDATINLANKALDIRFSEPSFAGHSLDTSAVQIHLPINQVFGVFVQLRSKDLVLDKTLLDLLYAILDIHLPVQTSSALDTTLDLALKLNSKDQLETQVNGVISGKNVNAILFGQPILATDLQTTLNIDRDKKRLISIKSSQIKYADMLSTQVTFDIDALAQTLKGDFLIQYADLLPSKMFPAHVNYPGFKDIADDDVMTKNIINAIIKENTSTLPSILQIPPLSQNTESTQPNSSSNATQSNSIRNITLEGSFKDGIINLAIPQLTLSFKQDSMLHIGLEKIQTLYPHSPLLQYFGVKKGSLTLHNKDANAGEVLLEAKIENLAYPVYDKNHQALHTLELNGSIQADDIMLTTKDQHIKFHKHLNTTSLVFKDYNLDINELMESKIPMLYEIFHEEGESVSYTPEEIAQKNAFIRQKRKFENEHNIAPHILYLESNNMDIVYGDFIIPTDSATITMRDKRINANAAYGNGIADINIAYGRANITLDNFSSSFINQVLSKQLFAGGLFDFSGTLKDNTLQGEIRIQNTTFKDFAIVQNIVGLIDTIPSLIMFKKPGLSNDGYEIKEGKFLFSMNNEYLGFESVDLTGSAIDIDGNGIVNLKERTIDLLLKASTMKALSNIISNIPIVGYIILGDDGKVTTNIVVSGSLDNPKTEVSFIEDVVNAPFKILHRIFSPLDSIVDTLIEE</sequence>
<evidence type="ECO:0000259" key="3">
    <source>
        <dbReference type="Pfam" id="PF13116"/>
    </source>
</evidence>
<keyword evidence="2" id="KW-1133">Transmembrane helix</keyword>